<gene>
    <name evidence="4" type="ORF">KTO63_14625</name>
</gene>
<dbReference type="PANTHER" id="PTHR11461:SF211">
    <property type="entry name" value="GH10112P-RELATED"/>
    <property type="match status" value="1"/>
</dbReference>
<name>A0A9E2W8M6_9BACT</name>
<dbReference type="Proteomes" id="UP000812270">
    <property type="component" value="Unassembled WGS sequence"/>
</dbReference>
<feature type="chain" id="PRO_5039200057" evidence="2">
    <location>
        <begin position="20"/>
        <end position="413"/>
    </location>
</feature>
<comment type="caution">
    <text evidence="4">The sequence shown here is derived from an EMBL/GenBank/DDBJ whole genome shotgun (WGS) entry which is preliminary data.</text>
</comment>
<organism evidence="4 5">
    <name type="scientific">Pinibacter aurantiacus</name>
    <dbReference type="NCBI Taxonomy" id="2851599"/>
    <lineage>
        <taxon>Bacteria</taxon>
        <taxon>Pseudomonadati</taxon>
        <taxon>Bacteroidota</taxon>
        <taxon>Chitinophagia</taxon>
        <taxon>Chitinophagales</taxon>
        <taxon>Chitinophagaceae</taxon>
        <taxon>Pinibacter</taxon>
    </lineage>
</organism>
<dbReference type="PROSITE" id="PS00284">
    <property type="entry name" value="SERPIN"/>
    <property type="match status" value="1"/>
</dbReference>
<dbReference type="GO" id="GO:0004867">
    <property type="term" value="F:serine-type endopeptidase inhibitor activity"/>
    <property type="evidence" value="ECO:0007669"/>
    <property type="project" value="InterPro"/>
</dbReference>
<sequence length="413" mass="45247">MKKSLLKITLLLFAVVAVTACKKDDSSDYFNDLKLPENTTTVVTGQNEFAFNLFNRQLQAENSNSNTLISPLSVYLCLAMAYNGADGQTKAAIEQALAIKGITIDDVNKVCQAVVTQMPQEDGKVALSIANSVWYTNSTVAPLNSFLDATSTYYKATSKGLDFSSPSAISTINDWVSSNTKGKINKIIDQIDAGEVMFLINAIYFYGTWKNGFKSSSTHNDIFYAADKSKPSVPFMSAEFTTNYLHSDTYSGLELPYGSGKGFSMFVLMPHDPQQSIQNFAASFDLDAFAENLKTAPSWKLLITVPKWEYSYQVKNFKYILSDMGMGNAFSSSADFSKMYPIPVQLTRVVHKTYIKVSEDGTEAAAVTAAGAGIMSAGPPQEFKLDHPFLYLIMEKQTGSILFAGAVNDPSKH</sequence>
<evidence type="ECO:0000259" key="3">
    <source>
        <dbReference type="SMART" id="SM00093"/>
    </source>
</evidence>
<feature type="domain" description="Serpin" evidence="3">
    <location>
        <begin position="51"/>
        <end position="410"/>
    </location>
</feature>
<accession>A0A9E2W8M6</accession>
<proteinExistence type="inferred from homology"/>
<evidence type="ECO:0000313" key="4">
    <source>
        <dbReference type="EMBL" id="MBV4358397.1"/>
    </source>
</evidence>
<reference evidence="4" key="1">
    <citation type="submission" date="2021-06" db="EMBL/GenBank/DDBJ databases">
        <authorList>
            <person name="Huq M.A."/>
        </authorList>
    </citation>
    <scope>NUCLEOTIDE SEQUENCE</scope>
    <source>
        <strain evidence="4">MAH-26</strain>
    </source>
</reference>
<dbReference type="PANTHER" id="PTHR11461">
    <property type="entry name" value="SERINE PROTEASE INHIBITOR, SERPIN"/>
    <property type="match status" value="1"/>
</dbReference>
<evidence type="ECO:0000313" key="5">
    <source>
        <dbReference type="Proteomes" id="UP000812270"/>
    </source>
</evidence>
<protein>
    <submittedName>
        <fullName evidence="4">Serpin family protein</fullName>
    </submittedName>
</protein>
<dbReference type="Pfam" id="PF00079">
    <property type="entry name" value="Serpin"/>
    <property type="match status" value="1"/>
</dbReference>
<evidence type="ECO:0000256" key="2">
    <source>
        <dbReference type="SAM" id="SignalP"/>
    </source>
</evidence>
<keyword evidence="2" id="KW-0732">Signal</keyword>
<dbReference type="InterPro" id="IPR023795">
    <property type="entry name" value="Serpin_CS"/>
</dbReference>
<dbReference type="GO" id="GO:0005615">
    <property type="term" value="C:extracellular space"/>
    <property type="evidence" value="ECO:0007669"/>
    <property type="project" value="InterPro"/>
</dbReference>
<dbReference type="CDD" id="cd19588">
    <property type="entry name" value="serpin_miropin-like"/>
    <property type="match status" value="1"/>
</dbReference>
<dbReference type="InterPro" id="IPR000215">
    <property type="entry name" value="Serpin_fam"/>
</dbReference>
<evidence type="ECO:0000256" key="1">
    <source>
        <dbReference type="RuleBase" id="RU000411"/>
    </source>
</evidence>
<dbReference type="RefSeq" id="WP_217792080.1">
    <property type="nucleotide sequence ID" value="NZ_JAHSPG010000012.1"/>
</dbReference>
<dbReference type="AlphaFoldDB" id="A0A9E2W8M6"/>
<dbReference type="EMBL" id="JAHSPG010000012">
    <property type="protein sequence ID" value="MBV4358397.1"/>
    <property type="molecule type" value="Genomic_DNA"/>
</dbReference>
<feature type="signal peptide" evidence="2">
    <location>
        <begin position="1"/>
        <end position="19"/>
    </location>
</feature>
<dbReference type="SMART" id="SM00093">
    <property type="entry name" value="SERPIN"/>
    <property type="match status" value="1"/>
</dbReference>
<dbReference type="InterPro" id="IPR023796">
    <property type="entry name" value="Serpin_dom"/>
</dbReference>
<comment type="similarity">
    <text evidence="1">Belongs to the serpin family.</text>
</comment>
<keyword evidence="5" id="KW-1185">Reference proteome</keyword>
<dbReference type="PROSITE" id="PS51257">
    <property type="entry name" value="PROKAR_LIPOPROTEIN"/>
    <property type="match status" value="1"/>
</dbReference>